<organism evidence="3 4">
    <name type="scientific">Micromonospora arida</name>
    <dbReference type="NCBI Taxonomy" id="2203715"/>
    <lineage>
        <taxon>Bacteria</taxon>
        <taxon>Bacillati</taxon>
        <taxon>Actinomycetota</taxon>
        <taxon>Actinomycetes</taxon>
        <taxon>Micromonosporales</taxon>
        <taxon>Micromonosporaceae</taxon>
        <taxon>Micromonospora</taxon>
    </lineage>
</organism>
<gene>
    <name evidence="3" type="primary">eccE</name>
    <name evidence="3" type="ORF">DLJ58_00520</name>
</gene>
<feature type="compositionally biased region" description="Low complexity" evidence="1">
    <location>
        <begin position="52"/>
        <end position="66"/>
    </location>
</feature>
<dbReference type="AlphaFoldDB" id="A0A3N9Y754"/>
<comment type="caution">
    <text evidence="3">The sequence shown here is derived from an EMBL/GenBank/DDBJ whole genome shotgun (WGS) entry which is preliminary data.</text>
</comment>
<sequence>MCRSHVAARDGPPEGGRPPDPVPTGRGGTVPAITTGGPHPPIPVGSEAGASPRVGGPDRPTDRGPGSVDQRTPRRRSPVARWVAHGRRAAAGARAGQLVTAQVAAALVLVALGRPAPVVASAALVAVLLVAAAWVPVRGRWLFEWLGTAIGHLTRRRALTAPAGAAELLDLVAPGMVVRSTELTGGPAAVLEDTTGMVALLELGDPGDLLGDVSQAIPAPAALLPPTGPDQPPLLVQLLLAGAPAPVPGAGGTVGTSYRQLTDGRLAGRERAVVAVRVLRVNGWPEEDLRRVLAGTVRRIVRRLGPLGARPLGVPAALRVLGELAHHDGEPVRESWPAIRSGTLVQATFRLLHWPDAGAGAGRRLVPRLLALPATATTVSICSGPAPTMSTSSGPPAADGVPTELTVRLAAGTAAELAAATEALVRLVTDLGGKLRRLDGAHLSGLAATLPLALTAPGAQPRPPAPGARPAPAVDDWELSLGDAGMMVGTNRHGRAVTVRLFRPESTRVLLVGGVRAAQLVALRALALGALVVVQTARPRAWEPFIRGVGAPGGTIPLLPPGRAVADGVGTALRPLLLIVDAGPVAAEAAPGPPWRATLVVRDELTPADVDALSRADLALLQPLTAAEATLAGAALGLGGSAEWLTRIREDMVAVVNRRALRWALLSPTPIEAQLIGPPTRG</sequence>
<keyword evidence="2" id="KW-0812">Transmembrane</keyword>
<dbReference type="InterPro" id="IPR021368">
    <property type="entry name" value="T7SS_EccE"/>
</dbReference>
<keyword evidence="4" id="KW-1185">Reference proteome</keyword>
<evidence type="ECO:0000313" key="3">
    <source>
        <dbReference type="EMBL" id="RQX15227.1"/>
    </source>
</evidence>
<evidence type="ECO:0000313" key="4">
    <source>
        <dbReference type="Proteomes" id="UP000266889"/>
    </source>
</evidence>
<name>A0A3N9Y754_9ACTN</name>
<keyword evidence="2" id="KW-1133">Transmembrane helix</keyword>
<dbReference type="NCBIfam" id="TIGR03923">
    <property type="entry name" value="T7SS_EccE"/>
    <property type="match status" value="1"/>
</dbReference>
<dbReference type="EMBL" id="QGSY01000040">
    <property type="protein sequence ID" value="RQX15227.1"/>
    <property type="molecule type" value="Genomic_DNA"/>
</dbReference>
<feature type="transmembrane region" description="Helical" evidence="2">
    <location>
        <begin position="118"/>
        <end position="137"/>
    </location>
</feature>
<accession>A0A3N9Y754</accession>
<dbReference type="Proteomes" id="UP000266889">
    <property type="component" value="Unassembled WGS sequence"/>
</dbReference>
<dbReference type="OrthoDB" id="5189601at2"/>
<evidence type="ECO:0000256" key="1">
    <source>
        <dbReference type="SAM" id="MobiDB-lite"/>
    </source>
</evidence>
<proteinExistence type="predicted"/>
<keyword evidence="2" id="KW-0472">Membrane</keyword>
<feature type="region of interest" description="Disordered" evidence="1">
    <location>
        <begin position="1"/>
        <end position="81"/>
    </location>
</feature>
<protein>
    <submittedName>
        <fullName evidence="3">Type VII secretion protein EccE</fullName>
    </submittedName>
</protein>
<evidence type="ECO:0000256" key="2">
    <source>
        <dbReference type="SAM" id="Phobius"/>
    </source>
</evidence>
<reference evidence="3 4" key="1">
    <citation type="submission" date="2018-05" db="EMBL/GenBank/DDBJ databases">
        <title>Micromonospora from Atacama Desert.</title>
        <authorList>
            <person name="Carro L."/>
            <person name="Goodfellow M."/>
            <person name="Klenk H.-P."/>
        </authorList>
    </citation>
    <scope>NUCLEOTIDE SEQUENCE [LARGE SCALE GENOMIC DNA]</scope>
    <source>
        <strain evidence="3 4">LB32</strain>
    </source>
</reference>